<evidence type="ECO:0000313" key="4">
    <source>
        <dbReference type="EMBL" id="KAL1270840.1"/>
    </source>
</evidence>
<keyword evidence="5" id="KW-1185">Reference proteome</keyword>
<evidence type="ECO:0000256" key="1">
    <source>
        <dbReference type="PROSITE-ProRule" id="PRU00047"/>
    </source>
</evidence>
<organism evidence="4 5">
    <name type="scientific">Cirrhinus molitorella</name>
    <name type="common">mud carp</name>
    <dbReference type="NCBI Taxonomy" id="172907"/>
    <lineage>
        <taxon>Eukaryota</taxon>
        <taxon>Metazoa</taxon>
        <taxon>Chordata</taxon>
        <taxon>Craniata</taxon>
        <taxon>Vertebrata</taxon>
        <taxon>Euteleostomi</taxon>
        <taxon>Actinopterygii</taxon>
        <taxon>Neopterygii</taxon>
        <taxon>Teleostei</taxon>
        <taxon>Ostariophysi</taxon>
        <taxon>Cypriniformes</taxon>
        <taxon>Cyprinidae</taxon>
        <taxon>Labeoninae</taxon>
        <taxon>Labeonini</taxon>
        <taxon>Cirrhinus</taxon>
    </lineage>
</organism>
<feature type="domain" description="CCHC-type" evidence="3">
    <location>
        <begin position="564"/>
        <end position="578"/>
    </location>
</feature>
<comment type="caution">
    <text evidence="4">The sequence shown here is derived from an EMBL/GenBank/DDBJ whole genome shotgun (WGS) entry which is preliminary data.</text>
</comment>
<proteinExistence type="predicted"/>
<evidence type="ECO:0000259" key="3">
    <source>
        <dbReference type="PROSITE" id="PS50158"/>
    </source>
</evidence>
<keyword evidence="1" id="KW-0862">Zinc</keyword>
<keyword evidence="1" id="KW-0863">Zinc-finger</keyword>
<dbReference type="InterPro" id="IPR001878">
    <property type="entry name" value="Znf_CCHC"/>
</dbReference>
<evidence type="ECO:0000256" key="2">
    <source>
        <dbReference type="SAM" id="MobiDB-lite"/>
    </source>
</evidence>
<dbReference type="SMART" id="SM00343">
    <property type="entry name" value="ZnF_C2HC"/>
    <property type="match status" value="1"/>
</dbReference>
<keyword evidence="1" id="KW-0479">Metal-binding</keyword>
<dbReference type="Gene3D" id="4.10.60.10">
    <property type="entry name" value="Zinc finger, CCHC-type"/>
    <property type="match status" value="1"/>
</dbReference>
<dbReference type="PROSITE" id="PS50158">
    <property type="entry name" value="ZF_CCHC"/>
    <property type="match status" value="1"/>
</dbReference>
<dbReference type="Proteomes" id="UP001558613">
    <property type="component" value="Unassembled WGS sequence"/>
</dbReference>
<dbReference type="SUPFAM" id="SSF57756">
    <property type="entry name" value="Retrovirus zinc finger-like domains"/>
    <property type="match status" value="1"/>
</dbReference>
<protein>
    <recommendedName>
        <fullName evidence="3">CCHC-type domain-containing protein</fullName>
    </recommendedName>
</protein>
<accession>A0ABR3N1N0</accession>
<feature type="region of interest" description="Disordered" evidence="2">
    <location>
        <begin position="1"/>
        <end position="52"/>
    </location>
</feature>
<evidence type="ECO:0000313" key="5">
    <source>
        <dbReference type="Proteomes" id="UP001558613"/>
    </source>
</evidence>
<dbReference type="EMBL" id="JAYMGO010000007">
    <property type="protein sequence ID" value="KAL1270840.1"/>
    <property type="molecule type" value="Genomic_DNA"/>
</dbReference>
<sequence length="608" mass="66379">MSQTYANSTPNVQCSSTGASSLLPPAEHAINDPSLPLERQTPPPPTNLPYANQYVTPAHAPRLPGTGASGQVPPLRFDNSPDTRPGGQVDRFVDASVCKRSGHGQLGDTPWQSTTHHVHIEMPAAQQSLQPCLVASPYPAQPIRPGPQVYSSYSYPLFVPAQRLQIPPNADITVQQVAAGQSLQVLSPEATFLTTQVPGYSGAAPLPPSTNAWAPNKLLHSPQVALDQTVADAPPDLSPQQTHIPASHLSMHVDALSRAAPPPTYASQSVHPRVTQFRPAVQAVTNQCLPMAAYGGFMQTHQVKNVQVFTGNPDCKILVEDWIRDMQYLLEAIELPMHLRFSTVVRHLGGEARNLILNLYPHDQTPEKAFEELRAEYSDTRGSLDPLADFYERSQNSGESACSYAIALEAKLRTVELKQRGGKPFLDRDSKLTRQFMRGLTDEEVYTRIAPMAPRLLSFRELQAELRNLARETKKFQTQSKANKTFAQVHVTSGGIGNTKIDRSKHASELSELTELVRKLAVIQEEQMAKLSQLELKMTSPPLASPLAVQPANGKVSQSTSFVCYRCGEPGHTARVCRAVLPSPSLAEAQQPKTPADGHMHSAQHLNA</sequence>
<dbReference type="InterPro" id="IPR036875">
    <property type="entry name" value="Znf_CCHC_sf"/>
</dbReference>
<reference evidence="4 5" key="1">
    <citation type="submission" date="2023-09" db="EMBL/GenBank/DDBJ databases">
        <authorList>
            <person name="Wang M."/>
        </authorList>
    </citation>
    <scope>NUCLEOTIDE SEQUENCE [LARGE SCALE GENOMIC DNA]</scope>
    <source>
        <strain evidence="4">GT-2023</strain>
        <tissue evidence="4">Liver</tissue>
    </source>
</reference>
<feature type="compositionally biased region" description="Polar residues" evidence="2">
    <location>
        <begin position="1"/>
        <end position="20"/>
    </location>
</feature>
<dbReference type="Pfam" id="PF00098">
    <property type="entry name" value="zf-CCHC"/>
    <property type="match status" value="1"/>
</dbReference>
<name>A0ABR3N1N0_9TELE</name>
<gene>
    <name evidence="4" type="ORF">QQF64_029856</name>
</gene>
<feature type="region of interest" description="Disordered" evidence="2">
    <location>
        <begin position="587"/>
        <end position="608"/>
    </location>
</feature>